<dbReference type="Proteomes" id="UP001432322">
    <property type="component" value="Unassembled WGS sequence"/>
</dbReference>
<gene>
    <name evidence="2" type="ORF">PFISCL1PPCAC_24463</name>
</gene>
<name>A0AAV5WLK5_9BILA</name>
<feature type="transmembrane region" description="Helical" evidence="1">
    <location>
        <begin position="122"/>
        <end position="143"/>
    </location>
</feature>
<evidence type="ECO:0000256" key="1">
    <source>
        <dbReference type="SAM" id="Phobius"/>
    </source>
</evidence>
<keyword evidence="1" id="KW-0472">Membrane</keyword>
<keyword evidence="1" id="KW-0812">Transmembrane</keyword>
<dbReference type="AlphaFoldDB" id="A0AAV5WLK5"/>
<keyword evidence="1" id="KW-1133">Transmembrane helix</keyword>
<proteinExistence type="predicted"/>
<protein>
    <submittedName>
        <fullName evidence="2">Uncharacterized protein</fullName>
    </submittedName>
</protein>
<keyword evidence="3" id="KW-1185">Reference proteome</keyword>
<feature type="non-terminal residue" evidence="2">
    <location>
        <position position="277"/>
    </location>
</feature>
<comment type="caution">
    <text evidence="2">The sequence shown here is derived from an EMBL/GenBank/DDBJ whole genome shotgun (WGS) entry which is preliminary data.</text>
</comment>
<accession>A0AAV5WLK5</accession>
<reference evidence="2" key="1">
    <citation type="submission" date="2023-10" db="EMBL/GenBank/DDBJ databases">
        <title>Genome assembly of Pristionchus species.</title>
        <authorList>
            <person name="Yoshida K."/>
            <person name="Sommer R.J."/>
        </authorList>
    </citation>
    <scope>NUCLEOTIDE SEQUENCE</scope>
    <source>
        <strain evidence="2">RS5133</strain>
    </source>
</reference>
<organism evidence="2 3">
    <name type="scientific">Pristionchus fissidentatus</name>
    <dbReference type="NCBI Taxonomy" id="1538716"/>
    <lineage>
        <taxon>Eukaryota</taxon>
        <taxon>Metazoa</taxon>
        <taxon>Ecdysozoa</taxon>
        <taxon>Nematoda</taxon>
        <taxon>Chromadorea</taxon>
        <taxon>Rhabditida</taxon>
        <taxon>Rhabditina</taxon>
        <taxon>Diplogasteromorpha</taxon>
        <taxon>Diplogasteroidea</taxon>
        <taxon>Neodiplogasteridae</taxon>
        <taxon>Pristionchus</taxon>
    </lineage>
</organism>
<evidence type="ECO:0000313" key="2">
    <source>
        <dbReference type="EMBL" id="GMT33166.1"/>
    </source>
</evidence>
<sequence length="277" mass="28777">MARRWRGAISVVSDGRGGSGRRVGGNCSCSNHGLRLLLATRGAAHALHLTLQILLGAGLVPGSEEHEGTSDRSLIGVGVARRDTAASLASLLRESSRESASLSVPSVVSVSSSSTVTTTVRLAGVVCRVIAIILIASSLLLLSASHRERGVNRAVVHFVVGRERGVERVLRVGSHVLLLAVRGVLKDSVGGSSGGRLNTVGVAGGGCGLQVSSLCRVVLLTVEVVILQGLAVSVATMMTTTVRRLDLGLIRLVLLLLSSGEPEKSDGDYPLHPEQKR</sequence>
<dbReference type="EMBL" id="BTSY01000006">
    <property type="protein sequence ID" value="GMT33166.1"/>
    <property type="molecule type" value="Genomic_DNA"/>
</dbReference>
<evidence type="ECO:0000313" key="3">
    <source>
        <dbReference type="Proteomes" id="UP001432322"/>
    </source>
</evidence>